<organism evidence="1 2">
    <name type="scientific">Citrobacter phage Moon</name>
    <dbReference type="NCBI Taxonomy" id="1540095"/>
    <lineage>
        <taxon>Viruses</taxon>
        <taxon>Duplodnaviria</taxon>
        <taxon>Heunggongvirae</taxon>
        <taxon>Uroviricota</taxon>
        <taxon>Caudoviricetes</taxon>
        <taxon>Pantevenvirales</taxon>
        <taxon>Straboviridae</taxon>
        <taxon>Tevenvirinae</taxon>
        <taxon>Moonvirus</taxon>
        <taxon>Moonvirus moon</taxon>
    </lineage>
</organism>
<keyword evidence="2" id="KW-1185">Reference proteome</keyword>
<evidence type="ECO:0000313" key="1">
    <source>
        <dbReference type="EMBL" id="AIX12205.1"/>
    </source>
</evidence>
<dbReference type="KEGG" id="vg:24721833"/>
<accession>A0A0A0YVP7</accession>
<proteinExistence type="predicted"/>
<sequence>MITLVSAIEMIREAEYQHVGDKSYFSEEGVLDVKALLEFDRCFQSIPSDTYDAVILSCKDLINVNGRGFGDVFFDKNKRFPDGCFIITSQILDVEQLFSEIYRVKTKNSTYLVIM</sequence>
<dbReference type="RefSeq" id="YP_009146667.1">
    <property type="nucleotide sequence ID" value="NC_027331.1"/>
</dbReference>
<gene>
    <name evidence="1" type="ORF">CPT_Moon234</name>
</gene>
<protein>
    <submittedName>
        <fullName evidence="1">Uncharacterized protein</fullName>
    </submittedName>
</protein>
<dbReference type="EMBL" id="KM236240">
    <property type="protein sequence ID" value="AIX12205.1"/>
    <property type="molecule type" value="Genomic_DNA"/>
</dbReference>
<evidence type="ECO:0000313" key="2">
    <source>
        <dbReference type="Proteomes" id="UP000030323"/>
    </source>
</evidence>
<name>A0A0A0YVP7_9CAUD</name>
<reference evidence="1 2" key="1">
    <citation type="journal article" date="2015" name="Genome Announc.">
        <title>Complete Genome Sequence of Citrobacter freundii Myophage Moon.</title>
        <authorList>
            <person name="Edwards G.B."/>
            <person name="Luna A.J."/>
            <person name="Hernandez A.C."/>
            <person name="Kuty Everett G.F."/>
        </authorList>
    </citation>
    <scope>NUCLEOTIDE SEQUENCE [LARGE SCALE GENOMIC DNA]</scope>
</reference>
<dbReference type="GeneID" id="24721833"/>
<dbReference type="Proteomes" id="UP000030323">
    <property type="component" value="Segment"/>
</dbReference>